<dbReference type="GO" id="GO:0051301">
    <property type="term" value="P:cell division"/>
    <property type="evidence" value="ECO:0007669"/>
    <property type="project" value="UniProtKB-KW"/>
</dbReference>
<evidence type="ECO:0000313" key="3">
    <source>
        <dbReference type="Proteomes" id="UP001138540"/>
    </source>
</evidence>
<dbReference type="EMBL" id="JACHKA010000001">
    <property type="protein sequence ID" value="MBB5987417.1"/>
    <property type="molecule type" value="Genomic_DNA"/>
</dbReference>
<feature type="transmembrane region" description="Helical" evidence="1">
    <location>
        <begin position="6"/>
        <end position="27"/>
    </location>
</feature>
<keyword evidence="1" id="KW-1133">Transmembrane helix</keyword>
<protein>
    <submittedName>
        <fullName evidence="2">Cell division protein FtsL</fullName>
    </submittedName>
</protein>
<dbReference type="InterPro" id="IPR020269">
    <property type="entry name" value="Phage_Mu_Releasin"/>
</dbReference>
<dbReference type="RefSeq" id="WP_184155935.1">
    <property type="nucleotide sequence ID" value="NZ_JACHKA010000001.1"/>
</dbReference>
<reference evidence="2 3" key="1">
    <citation type="submission" date="2020-08" db="EMBL/GenBank/DDBJ databases">
        <title>Exploring microbial biodiversity for novel pathways involved in the catabolism of aromatic compounds derived from lignin.</title>
        <authorList>
            <person name="Elkins J."/>
        </authorList>
    </citation>
    <scope>NUCLEOTIDE SEQUENCE [LARGE SCALE GENOMIC DNA]</scope>
    <source>
        <strain evidence="2 3">B1D3A</strain>
    </source>
</reference>
<dbReference type="Proteomes" id="UP001138540">
    <property type="component" value="Unassembled WGS sequence"/>
</dbReference>
<evidence type="ECO:0000313" key="2">
    <source>
        <dbReference type="EMBL" id="MBB5987417.1"/>
    </source>
</evidence>
<sequence>MDFEVSMRLLTAAAVMLGIINTIAVWMQWGRRELTTKVEGIRETLDEQDGRIQAIESELKHLPSKQDVHDLKISVTEMSGKLGAFDTELGSVGRTVRRIEDHLLGTKP</sequence>
<name>A0ABR6NJF7_9SPHN</name>
<comment type="caution">
    <text evidence="2">The sequence shown here is derived from an EMBL/GenBank/DDBJ whole genome shotgun (WGS) entry which is preliminary data.</text>
</comment>
<keyword evidence="3" id="KW-1185">Reference proteome</keyword>
<dbReference type="Gene3D" id="1.20.1480.30">
    <property type="entry name" value="Designed four-helix bundle protein"/>
    <property type="match status" value="1"/>
</dbReference>
<dbReference type="Pfam" id="PF10805">
    <property type="entry name" value="DUF2730"/>
    <property type="match status" value="1"/>
</dbReference>
<keyword evidence="1" id="KW-0472">Membrane</keyword>
<accession>A0ABR6NJF7</accession>
<proteinExistence type="predicted"/>
<keyword evidence="1" id="KW-0812">Transmembrane</keyword>
<gene>
    <name evidence="2" type="ORF">HNP60_003391</name>
</gene>
<keyword evidence="2" id="KW-0131">Cell cycle</keyword>
<evidence type="ECO:0000256" key="1">
    <source>
        <dbReference type="SAM" id="Phobius"/>
    </source>
</evidence>
<keyword evidence="2" id="KW-0132">Cell division</keyword>
<organism evidence="2 3">
    <name type="scientific">Sphingobium lignivorans</name>
    <dbReference type="NCBI Taxonomy" id="2735886"/>
    <lineage>
        <taxon>Bacteria</taxon>
        <taxon>Pseudomonadati</taxon>
        <taxon>Pseudomonadota</taxon>
        <taxon>Alphaproteobacteria</taxon>
        <taxon>Sphingomonadales</taxon>
        <taxon>Sphingomonadaceae</taxon>
        <taxon>Sphingobium</taxon>
    </lineage>
</organism>